<evidence type="ECO:0000256" key="3">
    <source>
        <dbReference type="ARBA" id="ARBA00023125"/>
    </source>
</evidence>
<protein>
    <submittedName>
        <fullName evidence="6">LysR family transcriptional regulator</fullName>
    </submittedName>
</protein>
<feature type="domain" description="HTH lysR-type" evidence="5">
    <location>
        <begin position="16"/>
        <end position="73"/>
    </location>
</feature>
<evidence type="ECO:0000256" key="2">
    <source>
        <dbReference type="ARBA" id="ARBA00023015"/>
    </source>
</evidence>
<dbReference type="EMBL" id="MRWD01000002">
    <property type="protein sequence ID" value="ORJ23097.1"/>
    <property type="molecule type" value="Genomic_DNA"/>
</dbReference>
<dbReference type="InterPro" id="IPR036388">
    <property type="entry name" value="WH-like_DNA-bd_sf"/>
</dbReference>
<dbReference type="Pfam" id="PF03466">
    <property type="entry name" value="LysR_substrate"/>
    <property type="match status" value="1"/>
</dbReference>
<dbReference type="PROSITE" id="PS50931">
    <property type="entry name" value="HTH_LYSR"/>
    <property type="match status" value="1"/>
</dbReference>
<keyword evidence="7" id="KW-1185">Reference proteome</keyword>
<dbReference type="PANTHER" id="PTHR30537">
    <property type="entry name" value="HTH-TYPE TRANSCRIPTIONAL REGULATOR"/>
    <property type="match status" value="1"/>
</dbReference>
<evidence type="ECO:0000256" key="1">
    <source>
        <dbReference type="ARBA" id="ARBA00009437"/>
    </source>
</evidence>
<sequence length="314" mass="35349">MSNTMSAQENKITHWPLIEDLHVFLTIARNKSFSRAASELGLSPSYISKRINILEKHLDTRLFFRNNRTMRLTPDGEKALSGAMSVISSMDKFVSDLAEWRDSIIGSINISCSFGFGLSHISDAVSELSKIYPALNIKLTLSDREVDLVEEDVDIEIRIGEDIKDLYIAKLLFENKRIVCASPAYIATYGMPETISDLHKHRCLFIQERNASFGLWSLTNGSDIMQVHVKNKLSSNSGGVVLNWALKGHGIALRSLWDVQKHLASGELIHVLPQWYQNANISAVYSTRPSGSARLKVCIDFLVQYFRENPPLHL</sequence>
<gene>
    <name evidence="6" type="ORF">BS639_01750</name>
</gene>
<comment type="caution">
    <text evidence="6">The sequence shown here is derived from an EMBL/GenBank/DDBJ whole genome shotgun (WGS) entry which is preliminary data.</text>
</comment>
<proteinExistence type="inferred from homology"/>
<comment type="similarity">
    <text evidence="1">Belongs to the LysR transcriptional regulatory family.</text>
</comment>
<keyword evidence="2" id="KW-0805">Transcription regulation</keyword>
<evidence type="ECO:0000313" key="7">
    <source>
        <dbReference type="Proteomes" id="UP000192722"/>
    </source>
</evidence>
<dbReference type="CDD" id="cd08479">
    <property type="entry name" value="PBP2_CrgA_like_9"/>
    <property type="match status" value="1"/>
</dbReference>
<dbReference type="Proteomes" id="UP000192722">
    <property type="component" value="Unassembled WGS sequence"/>
</dbReference>
<dbReference type="InterPro" id="IPR058163">
    <property type="entry name" value="LysR-type_TF_proteobact-type"/>
</dbReference>
<dbReference type="Gene3D" id="3.40.190.290">
    <property type="match status" value="1"/>
</dbReference>
<organism evidence="6 7">
    <name type="scientific">Rouxiella silvae</name>
    <dbReference type="NCBI Taxonomy" id="1646373"/>
    <lineage>
        <taxon>Bacteria</taxon>
        <taxon>Pseudomonadati</taxon>
        <taxon>Pseudomonadota</taxon>
        <taxon>Gammaproteobacteria</taxon>
        <taxon>Enterobacterales</taxon>
        <taxon>Yersiniaceae</taxon>
        <taxon>Rouxiella</taxon>
    </lineage>
</organism>
<dbReference type="PANTHER" id="PTHR30537:SF5">
    <property type="entry name" value="HTH-TYPE TRANSCRIPTIONAL ACTIVATOR TTDR-RELATED"/>
    <property type="match status" value="1"/>
</dbReference>
<dbReference type="InterPro" id="IPR000847">
    <property type="entry name" value="LysR_HTH_N"/>
</dbReference>
<dbReference type="Gene3D" id="1.10.10.10">
    <property type="entry name" value="Winged helix-like DNA-binding domain superfamily/Winged helix DNA-binding domain"/>
    <property type="match status" value="1"/>
</dbReference>
<accession>A0ABX3U6C0</accession>
<dbReference type="Pfam" id="PF00126">
    <property type="entry name" value="HTH_1"/>
    <property type="match status" value="1"/>
</dbReference>
<keyword evidence="4" id="KW-0804">Transcription</keyword>
<evidence type="ECO:0000259" key="5">
    <source>
        <dbReference type="PROSITE" id="PS50931"/>
    </source>
</evidence>
<evidence type="ECO:0000313" key="6">
    <source>
        <dbReference type="EMBL" id="ORJ23097.1"/>
    </source>
</evidence>
<dbReference type="InterPro" id="IPR036390">
    <property type="entry name" value="WH_DNA-bd_sf"/>
</dbReference>
<name>A0ABX3U6C0_9GAMM</name>
<dbReference type="InterPro" id="IPR005119">
    <property type="entry name" value="LysR_subst-bd"/>
</dbReference>
<dbReference type="SUPFAM" id="SSF53850">
    <property type="entry name" value="Periplasmic binding protein-like II"/>
    <property type="match status" value="1"/>
</dbReference>
<dbReference type="SUPFAM" id="SSF46785">
    <property type="entry name" value="Winged helix' DNA-binding domain"/>
    <property type="match status" value="1"/>
</dbReference>
<keyword evidence="3" id="KW-0238">DNA-binding</keyword>
<reference evidence="6 7" key="1">
    <citation type="journal article" date="2017" name="Int. J. Syst. Evol. Microbiol.">
        <title>Rouxiella badensis sp. nov. and Rouxiella silvae sp. nov. isolated from peat bog soil in Germany and emendation of the genus description.</title>
        <authorList>
            <person name="Le Fleche-Mateos A."/>
            <person name="Kugler J.H."/>
            <person name="Hansen S.H."/>
            <person name="Syldatk C."/>
            <person name="Hausmann R."/>
            <person name="Lomprez F."/>
            <person name="Vandenbogaert M."/>
            <person name="Manuguerra J.C."/>
            <person name="Grimont P.A."/>
        </authorList>
    </citation>
    <scope>NUCLEOTIDE SEQUENCE [LARGE SCALE GENOMIC DNA]</scope>
    <source>
        <strain evidence="6 7">213</strain>
    </source>
</reference>
<evidence type="ECO:0000256" key="4">
    <source>
        <dbReference type="ARBA" id="ARBA00023163"/>
    </source>
</evidence>